<keyword evidence="4" id="KW-1185">Reference proteome</keyword>
<accession>R7VJE9</accession>
<dbReference type="OrthoDB" id="10032541at2759"/>
<evidence type="ECO:0000313" key="2">
    <source>
        <dbReference type="EMBL" id="ELU18789.1"/>
    </source>
</evidence>
<dbReference type="EnsemblMetazoa" id="CapteT218524">
    <property type="protein sequence ID" value="CapteP218524"/>
    <property type="gene ID" value="CapteG218524"/>
</dbReference>
<dbReference type="Proteomes" id="UP000014760">
    <property type="component" value="Unassembled WGS sequence"/>
</dbReference>
<reference evidence="4" key="1">
    <citation type="submission" date="2012-12" db="EMBL/GenBank/DDBJ databases">
        <authorList>
            <person name="Hellsten U."/>
            <person name="Grimwood J."/>
            <person name="Chapman J.A."/>
            <person name="Shapiro H."/>
            <person name="Aerts A."/>
            <person name="Otillar R.P."/>
            <person name="Terry A.Y."/>
            <person name="Boore J.L."/>
            <person name="Simakov O."/>
            <person name="Marletaz F."/>
            <person name="Cho S.-J."/>
            <person name="Edsinger-Gonzales E."/>
            <person name="Havlak P."/>
            <person name="Kuo D.-H."/>
            <person name="Larsson T."/>
            <person name="Lv J."/>
            <person name="Arendt D."/>
            <person name="Savage R."/>
            <person name="Osoegawa K."/>
            <person name="de Jong P."/>
            <person name="Lindberg D.R."/>
            <person name="Seaver E.C."/>
            <person name="Weisblat D.A."/>
            <person name="Putnam N.H."/>
            <person name="Grigoriev I.V."/>
            <person name="Rokhsar D.S."/>
        </authorList>
    </citation>
    <scope>NUCLEOTIDE SEQUENCE</scope>
    <source>
        <strain evidence="4">I ESC-2004</strain>
    </source>
</reference>
<feature type="transmembrane region" description="Helical" evidence="1">
    <location>
        <begin position="91"/>
        <end position="112"/>
    </location>
</feature>
<organism evidence="2">
    <name type="scientific">Capitella teleta</name>
    <name type="common">Polychaete worm</name>
    <dbReference type="NCBI Taxonomy" id="283909"/>
    <lineage>
        <taxon>Eukaryota</taxon>
        <taxon>Metazoa</taxon>
        <taxon>Spiralia</taxon>
        <taxon>Lophotrochozoa</taxon>
        <taxon>Annelida</taxon>
        <taxon>Polychaeta</taxon>
        <taxon>Sedentaria</taxon>
        <taxon>Scolecida</taxon>
        <taxon>Capitellidae</taxon>
        <taxon>Capitella</taxon>
    </lineage>
</organism>
<evidence type="ECO:0000256" key="1">
    <source>
        <dbReference type="SAM" id="Phobius"/>
    </source>
</evidence>
<sequence length="113" mass="12488">MDLKWDLAGHRNGSGKNCSAAQVRNEANLSIREIIGRLHISFILSIMQAVSKPESKVLYTILGISLLGFVASATVMVYFVRSGGLLADKHWFSYVIGFAILLESINTDILLYQ</sequence>
<feature type="transmembrane region" description="Helical" evidence="1">
    <location>
        <begin position="57"/>
        <end position="79"/>
    </location>
</feature>
<reference evidence="3" key="3">
    <citation type="submission" date="2015-06" db="UniProtKB">
        <authorList>
            <consortium name="EnsemblMetazoa"/>
        </authorList>
    </citation>
    <scope>IDENTIFICATION</scope>
</reference>
<keyword evidence="1" id="KW-1133">Transmembrane helix</keyword>
<evidence type="ECO:0000313" key="3">
    <source>
        <dbReference type="EnsemblMetazoa" id="CapteP218524"/>
    </source>
</evidence>
<proteinExistence type="predicted"/>
<gene>
    <name evidence="2" type="ORF">CAPTEDRAFT_218524</name>
</gene>
<protein>
    <submittedName>
        <fullName evidence="2 3">Uncharacterized protein</fullName>
    </submittedName>
</protein>
<dbReference type="EMBL" id="KB291799">
    <property type="protein sequence ID" value="ELU18789.1"/>
    <property type="molecule type" value="Genomic_DNA"/>
</dbReference>
<reference evidence="2 4" key="2">
    <citation type="journal article" date="2013" name="Nature">
        <title>Insights into bilaterian evolution from three spiralian genomes.</title>
        <authorList>
            <person name="Simakov O."/>
            <person name="Marletaz F."/>
            <person name="Cho S.J."/>
            <person name="Edsinger-Gonzales E."/>
            <person name="Havlak P."/>
            <person name="Hellsten U."/>
            <person name="Kuo D.H."/>
            <person name="Larsson T."/>
            <person name="Lv J."/>
            <person name="Arendt D."/>
            <person name="Savage R."/>
            <person name="Osoegawa K."/>
            <person name="de Jong P."/>
            <person name="Grimwood J."/>
            <person name="Chapman J.A."/>
            <person name="Shapiro H."/>
            <person name="Aerts A."/>
            <person name="Otillar R.P."/>
            <person name="Terry A.Y."/>
            <person name="Boore J.L."/>
            <person name="Grigoriev I.V."/>
            <person name="Lindberg D.R."/>
            <person name="Seaver E.C."/>
            <person name="Weisblat D.A."/>
            <person name="Putnam N.H."/>
            <person name="Rokhsar D.S."/>
        </authorList>
    </citation>
    <scope>NUCLEOTIDE SEQUENCE</scope>
    <source>
        <strain evidence="2 4">I ESC-2004</strain>
    </source>
</reference>
<dbReference type="HOGENOM" id="CLU_2135845_0_0_1"/>
<keyword evidence="1" id="KW-0812">Transmembrane</keyword>
<evidence type="ECO:0000313" key="4">
    <source>
        <dbReference type="Proteomes" id="UP000014760"/>
    </source>
</evidence>
<keyword evidence="1" id="KW-0472">Membrane</keyword>
<dbReference type="EMBL" id="AMQN01000532">
    <property type="status" value="NOT_ANNOTATED_CDS"/>
    <property type="molecule type" value="Genomic_DNA"/>
</dbReference>
<name>R7VJE9_CAPTE</name>
<dbReference type="AlphaFoldDB" id="R7VJE9"/>